<dbReference type="EMBL" id="SOZI01000085">
    <property type="protein sequence ID" value="TNY19780.1"/>
    <property type="molecule type" value="Genomic_DNA"/>
</dbReference>
<evidence type="ECO:0000313" key="3">
    <source>
        <dbReference type="Proteomes" id="UP000311382"/>
    </source>
</evidence>
<sequence>MPTHEVVVASGASLDRARSSCSFAFLPVAAQRCPALSSRDAVPRSCAALAKQASITRLAGSREGASKGVHVHSVCQHTYGARLAQQKPGGDDEGSRASRESRLAKSGPRLGALPAGGSALPPSHPIDTPTTSWIADNWTGPNWRVPFSTSGADFKGPPAGARPEEASNYVLAKVGQRRPCGCSTLTQSGSLSPPPQGQHAARTGSAAWGVGTRPQVMHGVPRRGLCVSARRSRGSSAQGWLRWSTVTSAATAPLRHACFEGSGRK</sequence>
<comment type="caution">
    <text evidence="2">The sequence shown here is derived from an EMBL/GenBank/DDBJ whole genome shotgun (WGS) entry which is preliminary data.</text>
</comment>
<dbReference type="AlphaFoldDB" id="A0A5C5FSM4"/>
<name>A0A5C5FSM4_9BASI</name>
<gene>
    <name evidence="2" type="ORF">DMC30DRAFT_288527</name>
</gene>
<dbReference type="Proteomes" id="UP000311382">
    <property type="component" value="Unassembled WGS sequence"/>
</dbReference>
<organism evidence="2 3">
    <name type="scientific">Rhodotorula diobovata</name>
    <dbReference type="NCBI Taxonomy" id="5288"/>
    <lineage>
        <taxon>Eukaryota</taxon>
        <taxon>Fungi</taxon>
        <taxon>Dikarya</taxon>
        <taxon>Basidiomycota</taxon>
        <taxon>Pucciniomycotina</taxon>
        <taxon>Microbotryomycetes</taxon>
        <taxon>Sporidiobolales</taxon>
        <taxon>Sporidiobolaceae</taxon>
        <taxon>Rhodotorula</taxon>
    </lineage>
</organism>
<reference evidence="2 3" key="1">
    <citation type="submission" date="2019-03" db="EMBL/GenBank/DDBJ databases">
        <title>Rhodosporidium diobovatum UCD-FST 08-225 genome sequencing, assembly, and annotation.</title>
        <authorList>
            <person name="Fakankun I.U."/>
            <person name="Fristensky B."/>
            <person name="Levin D.B."/>
        </authorList>
    </citation>
    <scope>NUCLEOTIDE SEQUENCE [LARGE SCALE GENOMIC DNA]</scope>
    <source>
        <strain evidence="2 3">UCD-FST 08-225</strain>
    </source>
</reference>
<feature type="compositionally biased region" description="Basic and acidic residues" evidence="1">
    <location>
        <begin position="89"/>
        <end position="103"/>
    </location>
</feature>
<feature type="region of interest" description="Disordered" evidence="1">
    <location>
        <begin position="186"/>
        <end position="205"/>
    </location>
</feature>
<feature type="region of interest" description="Disordered" evidence="1">
    <location>
        <begin position="80"/>
        <end position="137"/>
    </location>
</feature>
<proteinExistence type="predicted"/>
<protein>
    <submittedName>
        <fullName evidence="2">Uncharacterized protein</fullName>
    </submittedName>
</protein>
<keyword evidence="3" id="KW-1185">Reference proteome</keyword>
<evidence type="ECO:0000313" key="2">
    <source>
        <dbReference type="EMBL" id="TNY19780.1"/>
    </source>
</evidence>
<accession>A0A5C5FSM4</accession>
<evidence type="ECO:0000256" key="1">
    <source>
        <dbReference type="SAM" id="MobiDB-lite"/>
    </source>
</evidence>